<evidence type="ECO:0000313" key="3">
    <source>
        <dbReference type="EMBL" id="CAC5399613.1"/>
    </source>
</evidence>
<dbReference type="InterPro" id="IPR031981">
    <property type="entry name" value="MIEAP_C"/>
</dbReference>
<reference evidence="3 4" key="1">
    <citation type="submission" date="2020-06" db="EMBL/GenBank/DDBJ databases">
        <authorList>
            <person name="Li R."/>
            <person name="Bekaert M."/>
        </authorList>
    </citation>
    <scope>NUCLEOTIDE SEQUENCE [LARGE SCALE GENOMIC DNA]</scope>
    <source>
        <strain evidence="4">wild</strain>
    </source>
</reference>
<feature type="coiled-coil region" evidence="1">
    <location>
        <begin position="89"/>
        <end position="126"/>
    </location>
</feature>
<dbReference type="EMBL" id="CACVKT020006043">
    <property type="protein sequence ID" value="CAC5399613.1"/>
    <property type="molecule type" value="Genomic_DNA"/>
</dbReference>
<dbReference type="Proteomes" id="UP000507470">
    <property type="component" value="Unassembled WGS sequence"/>
</dbReference>
<evidence type="ECO:0000313" key="4">
    <source>
        <dbReference type="Proteomes" id="UP000507470"/>
    </source>
</evidence>
<organism evidence="3 4">
    <name type="scientific">Mytilus coruscus</name>
    <name type="common">Sea mussel</name>
    <dbReference type="NCBI Taxonomy" id="42192"/>
    <lineage>
        <taxon>Eukaryota</taxon>
        <taxon>Metazoa</taxon>
        <taxon>Spiralia</taxon>
        <taxon>Lophotrochozoa</taxon>
        <taxon>Mollusca</taxon>
        <taxon>Bivalvia</taxon>
        <taxon>Autobranchia</taxon>
        <taxon>Pteriomorphia</taxon>
        <taxon>Mytilida</taxon>
        <taxon>Mytiloidea</taxon>
        <taxon>Mytilidae</taxon>
        <taxon>Mytilinae</taxon>
        <taxon>Mytilus</taxon>
    </lineage>
</organism>
<proteinExistence type="predicted"/>
<dbReference type="AlphaFoldDB" id="A0A6J8CT22"/>
<feature type="domain" description="Mitochondria-eating protein C-terminal" evidence="2">
    <location>
        <begin position="200"/>
        <end position="385"/>
    </location>
</feature>
<dbReference type="OrthoDB" id="6046801at2759"/>
<dbReference type="Pfam" id="PF16026">
    <property type="entry name" value="MIEAP"/>
    <property type="match status" value="1"/>
</dbReference>
<keyword evidence="4" id="KW-1185">Reference proteome</keyword>
<evidence type="ECO:0000256" key="1">
    <source>
        <dbReference type="SAM" id="Coils"/>
    </source>
</evidence>
<gene>
    <name evidence="3" type="ORF">MCOR_33859</name>
</gene>
<evidence type="ECO:0000259" key="2">
    <source>
        <dbReference type="Pfam" id="PF16026"/>
    </source>
</evidence>
<name>A0A6J8CT22_MYTCO</name>
<accession>A0A6J8CT22</accession>
<protein>
    <recommendedName>
        <fullName evidence="2">Mitochondria-eating protein C-terminal domain-containing protein</fullName>
    </recommendedName>
</protein>
<sequence length="388" mass="45635">MSRFKYELKCKLDRLNEDMKSWMKQVDYAIRLWSRLPDSTLYESYEQVLTLMYRKLESAGYKKLKERQTTTIIKRSSSPETRAVEYELRKTLEMEMLKSINLLEALEKEKIKRKLIEDEMRETKRKFEKSNVPPKYIVNERDSSTDKDVDQLLELDKQIAEQMDEIDIPGSSAEGLVTDRSGGLSTERAVSEQTNAPAVITEVFKSVFNNEWNDCFTELTKRYTDDHAIELLRRWLKECYFTCVALTKEQRKNIKDDTLKCFFKFMQSQAAVSLSDKCKKYIRTYQKKTSKEALPLIEQLCTKRITRGQNFGTAATEYIKRCAEVCWIMNVQNPSIFLDFDLRYGYVIDQHSFSTFRKHGDYVNYVVWPAVYLNRNGPILCKGIVESQ</sequence>
<keyword evidence="1" id="KW-0175">Coiled coil</keyword>